<evidence type="ECO:0000313" key="2">
    <source>
        <dbReference type="Proteomes" id="UP000009101"/>
    </source>
</evidence>
<sequence>MIALVVYVEPVTVDMHIDVSLDLLNASSKENK</sequence>
<evidence type="ECO:0000313" key="1">
    <source>
        <dbReference type="EMBL" id="CBI77027.1"/>
    </source>
</evidence>
<protein>
    <submittedName>
        <fullName evidence="1">Uncharacterized protein</fullName>
    </submittedName>
</protein>
<dbReference type="STRING" id="696125.BARCL_1355"/>
<gene>
    <name evidence="1" type="ordered locus">BARCL_1355</name>
</gene>
<proteinExistence type="predicted"/>
<dbReference type="HOGENOM" id="CLU_3388199_0_0_5"/>
<accession>E6YJI9</accession>
<reference evidence="2" key="1">
    <citation type="submission" date="2009-11" db="EMBL/GenBank/DDBJ databases">
        <title>Genome sequencing of Bartonella species and comparative genomics.</title>
        <authorList>
            <person name="Engel P."/>
            <person name="Salzburger W."/>
            <person name="Marius L."/>
            <person name="Chao-Chin C."/>
            <person name="Soichi M."/>
            <person name="Christa L."/>
            <person name="Alexandra C."/>
            <person name="Aurelie L."/>
            <person name="Claudine M."/>
            <person name="Stephan S.C."/>
            <person name="Christoph D."/>
        </authorList>
    </citation>
    <scope>NUCLEOTIDE SEQUENCE [LARGE SCALE GENOMIC DNA]</scope>
    <source>
        <strain evidence="2">CIP 104772 / 73</strain>
    </source>
</reference>
<name>E6YJI9_BARC7</name>
<reference evidence="1 2" key="2">
    <citation type="journal article" date="2011" name="PLoS Genet.">
        <title>Parallel evolution of a type IV secretion system in radiating lineages of the host-restricted bacterial pathogen Bartonella.</title>
        <authorList>
            <person name="Engel P."/>
            <person name="Salzburger W."/>
            <person name="Liesch M."/>
            <person name="Chang C.C."/>
            <person name="Maruyama S."/>
            <person name="Lanz C."/>
            <person name="Calteau A."/>
            <person name="Lajus A."/>
            <person name="Medigue C."/>
            <person name="Schuster S.C."/>
            <person name="Dehio C."/>
        </authorList>
    </citation>
    <scope>NUCLEOTIDE SEQUENCE [LARGE SCALE GENOMIC DNA]</scope>
    <source>
        <strain evidence="2">CIP 104772 / 73</strain>
    </source>
</reference>
<organism evidence="1 2">
    <name type="scientific">Bartonella clarridgeiae (strain CCUG 45776 / CIP 104772 / 73)</name>
    <dbReference type="NCBI Taxonomy" id="696125"/>
    <lineage>
        <taxon>Bacteria</taxon>
        <taxon>Pseudomonadati</taxon>
        <taxon>Pseudomonadota</taxon>
        <taxon>Alphaproteobacteria</taxon>
        <taxon>Hyphomicrobiales</taxon>
        <taxon>Bartonellaceae</taxon>
        <taxon>Bartonella</taxon>
    </lineage>
</organism>
<keyword evidence="2" id="KW-1185">Reference proteome</keyword>
<dbReference type="AlphaFoldDB" id="E6YJI9"/>
<dbReference type="EMBL" id="FN645454">
    <property type="protein sequence ID" value="CBI77027.1"/>
    <property type="molecule type" value="Genomic_DNA"/>
</dbReference>
<dbReference type="KEGG" id="bcd:BARCL_1355"/>
<dbReference type="Proteomes" id="UP000009101">
    <property type="component" value="Chromosome"/>
</dbReference>